<protein>
    <submittedName>
        <fullName evidence="1">Uncharacterized protein</fullName>
    </submittedName>
</protein>
<dbReference type="EMBL" id="JANKHO010000110">
    <property type="protein sequence ID" value="KAJ3515140.1"/>
    <property type="molecule type" value="Genomic_DNA"/>
</dbReference>
<dbReference type="Gene3D" id="3.40.50.11350">
    <property type="match status" value="2"/>
</dbReference>
<gene>
    <name evidence="1" type="ORF">NLJ89_g1953</name>
</gene>
<dbReference type="CDD" id="cd11296">
    <property type="entry name" value="O-FucT_like"/>
    <property type="match status" value="1"/>
</dbReference>
<dbReference type="Proteomes" id="UP001148786">
    <property type="component" value="Unassembled WGS sequence"/>
</dbReference>
<accession>A0A9W8TED4</accession>
<proteinExistence type="predicted"/>
<sequence length="783" mass="90776">MLGYNNQLNEILMNTWLAYKSKRAYVWQDFYWNPKHYPWPESKHRERLPRTPLNALIAGPSAGGPWEPGDNAPRSISEAWYHIVCPRNEVKLLNTHDIKPPVWFEDGKVIFDHWQKVLTDAPERCIEIHGADFSEDGNPQVFDLFLWGGPRVLSLWEDFKNSPVSRLLATSPLVQGAVDKNNWDLLPELPDPFNNPPAPNYEWGKNEPQNIEYYMKRCYPDDQTILEKVKKAREEYVRAAKPGEYRQLDVLFILSNDKTGWVDGLKTIFKDDGWHTIVTTRDLELSQAEKDIGMAVDMDLARLAAVFVGNGATGPILSLWASILLPEVLEAMDTHDTPAIYIWKIILAVPSFIGHLLVDLDQPPTYEKLRTWETNLPQHNFDLPFPEGRTGRYVYFSNELIKIGWNNKLSELLMNSHLAYKSNRAYVFQEFIWDSSHYPWPYYKFRTWIPRTPLNALIAGPTAGGPWDPADDAPRSVSLVHFNKVCPPSERRIINTQDVKPAVAWAEGNVIFDTWQKLLSEAPERCIEIQMPEEKVDRFGQIFDMYLWGSTRVLSLWEEFKNSPVSHLLAPSPIVHSAVVRNEYLLLPRGPRREERVPADPYDRLLAIHVRRGDFKEACGELARWNSSFYSWNLHPSLPDKFLVPPGGEWGKNTPENVAIYEERCFPTDEFILNKIRRAREDYVRSRKVGEDRYLDTLFLLTNDRTKWLDEFKETLRKEGWTTIVTTRDLELDMEQKDVGMAVDMEFARRAAVFIGNGWSSFTSNIVHRRLVDGREPISIRFY</sequence>
<evidence type="ECO:0000313" key="2">
    <source>
        <dbReference type="Proteomes" id="UP001148786"/>
    </source>
</evidence>
<evidence type="ECO:0000313" key="1">
    <source>
        <dbReference type="EMBL" id="KAJ3515140.1"/>
    </source>
</evidence>
<dbReference type="OrthoDB" id="2559662at2759"/>
<reference evidence="1" key="1">
    <citation type="submission" date="2022-07" db="EMBL/GenBank/DDBJ databases">
        <title>Genome Sequence of Agrocybe chaxingu.</title>
        <authorList>
            <person name="Buettner E."/>
        </authorList>
    </citation>
    <scope>NUCLEOTIDE SEQUENCE</scope>
    <source>
        <strain evidence="1">MP-N11</strain>
    </source>
</reference>
<organism evidence="1 2">
    <name type="scientific">Agrocybe chaxingu</name>
    <dbReference type="NCBI Taxonomy" id="84603"/>
    <lineage>
        <taxon>Eukaryota</taxon>
        <taxon>Fungi</taxon>
        <taxon>Dikarya</taxon>
        <taxon>Basidiomycota</taxon>
        <taxon>Agaricomycotina</taxon>
        <taxon>Agaricomycetes</taxon>
        <taxon>Agaricomycetidae</taxon>
        <taxon>Agaricales</taxon>
        <taxon>Agaricineae</taxon>
        <taxon>Strophariaceae</taxon>
        <taxon>Agrocybe</taxon>
    </lineage>
</organism>
<name>A0A9W8TED4_9AGAR</name>
<keyword evidence="2" id="KW-1185">Reference proteome</keyword>
<dbReference type="AlphaFoldDB" id="A0A9W8TED4"/>
<comment type="caution">
    <text evidence="1">The sequence shown here is derived from an EMBL/GenBank/DDBJ whole genome shotgun (WGS) entry which is preliminary data.</text>
</comment>